<dbReference type="CDD" id="cd03801">
    <property type="entry name" value="GT4_PimA-like"/>
    <property type="match status" value="1"/>
</dbReference>
<protein>
    <submittedName>
        <fullName evidence="2">Glycosyltransferase</fullName>
    </submittedName>
</protein>
<keyword evidence="2" id="KW-0808">Transferase</keyword>
<dbReference type="GO" id="GO:0016757">
    <property type="term" value="F:glycosyltransferase activity"/>
    <property type="evidence" value="ECO:0007669"/>
    <property type="project" value="InterPro"/>
</dbReference>
<proteinExistence type="predicted"/>
<feature type="domain" description="Glycosyl transferase family 1" evidence="1">
    <location>
        <begin position="174"/>
        <end position="338"/>
    </location>
</feature>
<reference evidence="2 3" key="1">
    <citation type="submission" date="2018-09" db="EMBL/GenBank/DDBJ databases">
        <title>Murine metabolic-syndrome-specific gut microbial biobank.</title>
        <authorList>
            <person name="Liu C."/>
        </authorList>
    </citation>
    <scope>NUCLEOTIDE SEQUENCE [LARGE SCALE GENOMIC DNA]</scope>
    <source>
        <strain evidence="2 3">0.1xD8-82</strain>
    </source>
</reference>
<dbReference type="OrthoDB" id="9790710at2"/>
<dbReference type="EMBL" id="RAYQ01000015">
    <property type="protein sequence ID" value="RKI90301.1"/>
    <property type="molecule type" value="Genomic_DNA"/>
</dbReference>
<evidence type="ECO:0000313" key="3">
    <source>
        <dbReference type="Proteomes" id="UP000280696"/>
    </source>
</evidence>
<dbReference type="InterPro" id="IPR001296">
    <property type="entry name" value="Glyco_trans_1"/>
</dbReference>
<organism evidence="2 3">
    <name type="scientific">Parablautia intestinalis</name>
    <dbReference type="NCBI Taxonomy" id="2320100"/>
    <lineage>
        <taxon>Bacteria</taxon>
        <taxon>Bacillati</taxon>
        <taxon>Bacillota</taxon>
        <taxon>Clostridia</taxon>
        <taxon>Lachnospirales</taxon>
        <taxon>Lachnospiraceae</taxon>
        <taxon>Parablautia</taxon>
    </lineage>
</organism>
<evidence type="ECO:0000313" key="2">
    <source>
        <dbReference type="EMBL" id="RKI90301.1"/>
    </source>
</evidence>
<sequence>MTVTFISNYINHHQIPFSNACYGLLGNEYHFIQCEPMEKERLAMGWNTEGEKLPYVHFLYEEEALCHKLVMESDVLLAGWSGHEELVQERLKTGKLTIRVSERLYREGQWKAVSPKGLVHKYREHTRYRKSPAYLLCAGAYVPSDFHLIHAYPGKMFKWGYFPETRYYDKKGFEGLKKEEGRADILWAGRFIPLKHAEYMVRLAKDLQGKYDFHIHMVGSGQMEEELKMLAKEQAVEGAITFYGFKTPDEVRDIMEKCHVYVFTSNHLEGWGAVVNEAMNSGCAVVANVQAGAIPYLIRHRENGLAYPAGSYEKMKEEVCYLLEHPGERKEMGRRAYETIVNLWNADHGARELLRMVRGLKEGRIEPAPEGPLSAAPVVRPDKMYEYMLRSRQCNGKGEF</sequence>
<dbReference type="Pfam" id="PF00534">
    <property type="entry name" value="Glycos_transf_1"/>
    <property type="match status" value="1"/>
</dbReference>
<evidence type="ECO:0000259" key="1">
    <source>
        <dbReference type="Pfam" id="PF00534"/>
    </source>
</evidence>
<dbReference type="InterPro" id="IPR050194">
    <property type="entry name" value="Glycosyltransferase_grp1"/>
</dbReference>
<accession>A0A3A9ART5</accession>
<dbReference type="SUPFAM" id="SSF53756">
    <property type="entry name" value="UDP-Glycosyltransferase/glycogen phosphorylase"/>
    <property type="match status" value="1"/>
</dbReference>
<dbReference type="PANTHER" id="PTHR45947">
    <property type="entry name" value="SULFOQUINOVOSYL TRANSFERASE SQD2"/>
    <property type="match status" value="1"/>
</dbReference>
<dbReference type="RefSeq" id="WP_120470960.1">
    <property type="nucleotide sequence ID" value="NZ_RAYQ01000015.1"/>
</dbReference>
<dbReference type="AlphaFoldDB" id="A0A3A9ART5"/>
<name>A0A3A9ART5_9FIRM</name>
<comment type="caution">
    <text evidence="2">The sequence shown here is derived from an EMBL/GenBank/DDBJ whole genome shotgun (WGS) entry which is preliminary data.</text>
</comment>
<dbReference type="Gene3D" id="3.40.50.2000">
    <property type="entry name" value="Glycogen Phosphorylase B"/>
    <property type="match status" value="1"/>
</dbReference>
<dbReference type="PANTHER" id="PTHR45947:SF3">
    <property type="entry name" value="SULFOQUINOVOSYL TRANSFERASE SQD2"/>
    <property type="match status" value="1"/>
</dbReference>
<gene>
    <name evidence="2" type="ORF">D7V94_14385</name>
</gene>
<keyword evidence="3" id="KW-1185">Reference proteome</keyword>
<dbReference type="Proteomes" id="UP000280696">
    <property type="component" value="Unassembled WGS sequence"/>
</dbReference>